<dbReference type="Gene3D" id="3.40.50.150">
    <property type="entry name" value="Vaccinia Virus protein VP39"/>
    <property type="match status" value="1"/>
</dbReference>
<dbReference type="AlphaFoldDB" id="A0A4R6RLG8"/>
<keyword evidence="3" id="KW-1185">Reference proteome</keyword>
<dbReference type="EMBL" id="SNXY01000006">
    <property type="protein sequence ID" value="TDP86576.1"/>
    <property type="molecule type" value="Genomic_DNA"/>
</dbReference>
<evidence type="ECO:0000313" key="2">
    <source>
        <dbReference type="EMBL" id="TDP86576.1"/>
    </source>
</evidence>
<proteinExistence type="predicted"/>
<gene>
    <name evidence="2" type="ORF">EDD54_0455</name>
</gene>
<comment type="caution">
    <text evidence="2">The sequence shown here is derived from an EMBL/GenBank/DDBJ whole genome shotgun (WGS) entry which is preliminary data.</text>
</comment>
<feature type="domain" description="Methyltransferase type 11" evidence="1">
    <location>
        <begin position="105"/>
        <end position="143"/>
    </location>
</feature>
<protein>
    <submittedName>
        <fullName evidence="2">Methyltransferase family protein</fullName>
    </submittedName>
</protein>
<keyword evidence="2" id="KW-0489">Methyltransferase</keyword>
<name>A0A4R6RLG8_9HYPH</name>
<accession>A0A4R6RLG8</accession>
<dbReference type="GO" id="GO:0008757">
    <property type="term" value="F:S-adenosylmethionine-dependent methyltransferase activity"/>
    <property type="evidence" value="ECO:0007669"/>
    <property type="project" value="InterPro"/>
</dbReference>
<organism evidence="2 3">
    <name type="scientific">Oharaeibacter diazotrophicus</name>
    <dbReference type="NCBI Taxonomy" id="1920512"/>
    <lineage>
        <taxon>Bacteria</taxon>
        <taxon>Pseudomonadati</taxon>
        <taxon>Pseudomonadota</taxon>
        <taxon>Alphaproteobacteria</taxon>
        <taxon>Hyphomicrobiales</taxon>
        <taxon>Pleomorphomonadaceae</taxon>
        <taxon>Oharaeibacter</taxon>
    </lineage>
</organism>
<dbReference type="SUPFAM" id="SSF53335">
    <property type="entry name" value="S-adenosyl-L-methionine-dependent methyltransferases"/>
    <property type="match status" value="1"/>
</dbReference>
<reference evidence="2 3" key="1">
    <citation type="submission" date="2019-03" db="EMBL/GenBank/DDBJ databases">
        <title>Genomic Encyclopedia of Type Strains, Phase IV (KMG-IV): sequencing the most valuable type-strain genomes for metagenomic binning, comparative biology and taxonomic classification.</title>
        <authorList>
            <person name="Goeker M."/>
        </authorList>
    </citation>
    <scope>NUCLEOTIDE SEQUENCE [LARGE SCALE GENOMIC DNA]</scope>
    <source>
        <strain evidence="2 3">DSM 102969</strain>
    </source>
</reference>
<dbReference type="OrthoDB" id="161159at2"/>
<dbReference type="Pfam" id="PF08241">
    <property type="entry name" value="Methyltransf_11"/>
    <property type="match status" value="1"/>
</dbReference>
<dbReference type="GO" id="GO:0032259">
    <property type="term" value="P:methylation"/>
    <property type="evidence" value="ECO:0007669"/>
    <property type="project" value="UniProtKB-KW"/>
</dbReference>
<evidence type="ECO:0000259" key="1">
    <source>
        <dbReference type="Pfam" id="PF08241"/>
    </source>
</evidence>
<evidence type="ECO:0000313" key="3">
    <source>
        <dbReference type="Proteomes" id="UP000294547"/>
    </source>
</evidence>
<sequence length="222" mass="23959">MSAVNAPIGGRIGLAQRLGRIASGFSLDRLRPAAVHRVAAADLAPSRTETLLRRHLKGLGEGAVVIEIGHVGAGHADWLADGIAHRLVPVSDAGRSDPCTTCLADLPAGSVDAVFSVDTIEYVRAPWRLADDVARVLKPGGVTFHTTVFTTRYQPQPEDFFRYTPEGLKSLFSAFDCLTAEFDATERRRAAPAGRRDAGADIFGGSREGWRVHYAGRKMLLR</sequence>
<dbReference type="InterPro" id="IPR013216">
    <property type="entry name" value="Methyltransf_11"/>
</dbReference>
<dbReference type="Proteomes" id="UP000294547">
    <property type="component" value="Unassembled WGS sequence"/>
</dbReference>
<keyword evidence="2" id="KW-0808">Transferase</keyword>
<dbReference type="InterPro" id="IPR029063">
    <property type="entry name" value="SAM-dependent_MTases_sf"/>
</dbReference>
<dbReference type="RefSeq" id="WP_126536968.1">
    <property type="nucleotide sequence ID" value="NZ_BSPM01000008.1"/>
</dbReference>